<reference evidence="2" key="1">
    <citation type="journal article" date="2023" name="bioRxiv">
        <title>Scaffold-level genome assemblies of two parasitoid biocontrol wasps reveal the parthenogenesis mechanism and an associated novel virus.</title>
        <authorList>
            <person name="Inwood S."/>
            <person name="Skelly J."/>
            <person name="Guhlin J."/>
            <person name="Harrop T."/>
            <person name="Goldson S."/>
            <person name="Dearden P."/>
        </authorList>
    </citation>
    <scope>NUCLEOTIDE SEQUENCE</scope>
    <source>
        <strain evidence="2">Lincoln</strain>
        <tissue evidence="2">Whole body</tissue>
    </source>
</reference>
<dbReference type="AlphaFoldDB" id="A0AA39FGQ3"/>
<keyword evidence="3" id="KW-1185">Reference proteome</keyword>
<dbReference type="EMBL" id="JAQQBR010001498">
    <property type="protein sequence ID" value="KAK0169275.1"/>
    <property type="molecule type" value="Genomic_DNA"/>
</dbReference>
<dbReference type="InterPro" id="IPR049012">
    <property type="entry name" value="Mutator_transp_dom"/>
</dbReference>
<dbReference type="Proteomes" id="UP001168972">
    <property type="component" value="Unassembled WGS sequence"/>
</dbReference>
<organism evidence="2 3">
    <name type="scientific">Microctonus hyperodae</name>
    <name type="common">Parasitoid wasp</name>
    <dbReference type="NCBI Taxonomy" id="165561"/>
    <lineage>
        <taxon>Eukaryota</taxon>
        <taxon>Metazoa</taxon>
        <taxon>Ecdysozoa</taxon>
        <taxon>Arthropoda</taxon>
        <taxon>Hexapoda</taxon>
        <taxon>Insecta</taxon>
        <taxon>Pterygota</taxon>
        <taxon>Neoptera</taxon>
        <taxon>Endopterygota</taxon>
        <taxon>Hymenoptera</taxon>
        <taxon>Apocrita</taxon>
        <taxon>Ichneumonoidea</taxon>
        <taxon>Braconidae</taxon>
        <taxon>Euphorinae</taxon>
        <taxon>Microctonus</taxon>
    </lineage>
</organism>
<proteinExistence type="predicted"/>
<reference evidence="2" key="2">
    <citation type="submission" date="2023-03" db="EMBL/GenBank/DDBJ databases">
        <authorList>
            <person name="Inwood S.N."/>
            <person name="Skelly J.G."/>
            <person name="Guhlin J."/>
            <person name="Harrop T.W.R."/>
            <person name="Goldson S.G."/>
            <person name="Dearden P.K."/>
        </authorList>
    </citation>
    <scope>NUCLEOTIDE SEQUENCE</scope>
    <source>
        <strain evidence="2">Lincoln</strain>
        <tissue evidence="2">Whole body</tissue>
    </source>
</reference>
<feature type="domain" description="Mutator-like transposase" evidence="1">
    <location>
        <begin position="65"/>
        <end position="117"/>
    </location>
</feature>
<evidence type="ECO:0000313" key="2">
    <source>
        <dbReference type="EMBL" id="KAK0169275.1"/>
    </source>
</evidence>
<evidence type="ECO:0000259" key="1">
    <source>
        <dbReference type="Pfam" id="PF20700"/>
    </source>
</evidence>
<comment type="caution">
    <text evidence="2">The sequence shown here is derived from an EMBL/GenBank/DDBJ whole genome shotgun (WGS) entry which is preliminary data.</text>
</comment>
<evidence type="ECO:0000313" key="3">
    <source>
        <dbReference type="Proteomes" id="UP001168972"/>
    </source>
</evidence>
<sequence>MKECKKQTQATSVKTKYWFGGKKKSKKQYDRLIKAQQTGRNNKGRKNLIEWNVFTNDEIVTVDTTGKVTPEDIVRIFVSYDIRWSKRGNGKQYDSLNGYGAIIGYFSGKVLDLATQTELVKLMR</sequence>
<feature type="non-terminal residue" evidence="2">
    <location>
        <position position="124"/>
    </location>
</feature>
<dbReference type="Pfam" id="PF20700">
    <property type="entry name" value="Mutator"/>
    <property type="match status" value="1"/>
</dbReference>
<accession>A0AA39FGQ3</accession>
<protein>
    <recommendedName>
        <fullName evidence="1">Mutator-like transposase domain-containing protein</fullName>
    </recommendedName>
</protein>
<gene>
    <name evidence="2" type="ORF">PV327_011670</name>
</gene>
<name>A0AA39FGQ3_MICHY</name>